<dbReference type="Proteomes" id="UP000321400">
    <property type="component" value="Unassembled WGS sequence"/>
</dbReference>
<name>A0A511X429_9BACI</name>
<dbReference type="RefSeq" id="WP_089803398.1">
    <property type="nucleotide sequence ID" value="NZ_BJYE01000037.1"/>
</dbReference>
<dbReference type="PROSITE" id="PS51725">
    <property type="entry name" value="ABM"/>
    <property type="match status" value="1"/>
</dbReference>
<comment type="caution">
    <text evidence="2">The sequence shown here is derived from an EMBL/GenBank/DDBJ whole genome shotgun (WGS) entry which is preliminary data.</text>
</comment>
<keyword evidence="2" id="KW-0503">Monooxygenase</keyword>
<evidence type="ECO:0000259" key="1">
    <source>
        <dbReference type="PROSITE" id="PS51725"/>
    </source>
</evidence>
<dbReference type="STRING" id="442899.SAMN05720591_13511"/>
<dbReference type="SUPFAM" id="SSF54909">
    <property type="entry name" value="Dimeric alpha+beta barrel"/>
    <property type="match status" value="1"/>
</dbReference>
<reference evidence="2 3" key="1">
    <citation type="submission" date="2019-07" db="EMBL/GenBank/DDBJ databases">
        <title>Whole genome shotgun sequence of Halolactibacillus alkaliphilus NBRC 103919.</title>
        <authorList>
            <person name="Hosoyama A."/>
            <person name="Uohara A."/>
            <person name="Ohji S."/>
            <person name="Ichikawa N."/>
        </authorList>
    </citation>
    <scope>NUCLEOTIDE SEQUENCE [LARGE SCALE GENOMIC DNA]</scope>
    <source>
        <strain evidence="2 3">NBRC 103919</strain>
    </source>
</reference>
<protein>
    <submittedName>
        <fullName evidence="2">Antibiotic biosynthesis monooxygenase</fullName>
    </submittedName>
</protein>
<evidence type="ECO:0000313" key="3">
    <source>
        <dbReference type="Proteomes" id="UP000321400"/>
    </source>
</evidence>
<dbReference type="AlphaFoldDB" id="A0A511X429"/>
<dbReference type="GO" id="GO:0004497">
    <property type="term" value="F:monooxygenase activity"/>
    <property type="evidence" value="ECO:0007669"/>
    <property type="project" value="UniProtKB-KW"/>
</dbReference>
<sequence>MLIQLRTFTLEKGHVDTFVEKMREPHPVDAFDGMMERTILSFTRKKSEDEVVMMLRWRSKEDWMNWERSDVHLAGHREKKEKPSFIKLVEVKMYEAETMYSR</sequence>
<accession>A0A511X429</accession>
<dbReference type="EMBL" id="BJYE01000037">
    <property type="protein sequence ID" value="GEN57708.1"/>
    <property type="molecule type" value="Genomic_DNA"/>
</dbReference>
<feature type="domain" description="ABM" evidence="1">
    <location>
        <begin position="2"/>
        <end position="91"/>
    </location>
</feature>
<keyword evidence="3" id="KW-1185">Reference proteome</keyword>
<organism evidence="2 3">
    <name type="scientific">Halolactibacillus alkaliphilus</name>
    <dbReference type="NCBI Taxonomy" id="442899"/>
    <lineage>
        <taxon>Bacteria</taxon>
        <taxon>Bacillati</taxon>
        <taxon>Bacillota</taxon>
        <taxon>Bacilli</taxon>
        <taxon>Bacillales</taxon>
        <taxon>Bacillaceae</taxon>
        <taxon>Halolactibacillus</taxon>
    </lineage>
</organism>
<dbReference type="InterPro" id="IPR007138">
    <property type="entry name" value="ABM_dom"/>
</dbReference>
<gene>
    <name evidence="2" type="primary">yetG</name>
    <name evidence="2" type="ORF">HAL01_21720</name>
</gene>
<proteinExistence type="predicted"/>
<dbReference type="Pfam" id="PF03992">
    <property type="entry name" value="ABM"/>
    <property type="match status" value="1"/>
</dbReference>
<keyword evidence="2" id="KW-0560">Oxidoreductase</keyword>
<dbReference type="Gene3D" id="3.30.70.100">
    <property type="match status" value="1"/>
</dbReference>
<dbReference type="InterPro" id="IPR011008">
    <property type="entry name" value="Dimeric_a/b-barrel"/>
</dbReference>
<evidence type="ECO:0000313" key="2">
    <source>
        <dbReference type="EMBL" id="GEN57708.1"/>
    </source>
</evidence>
<dbReference type="OrthoDB" id="1645001at2"/>